<keyword evidence="4 6" id="KW-0472">Membrane</keyword>
<dbReference type="GeneID" id="25276552"/>
<proteinExistence type="predicted"/>
<evidence type="ECO:0000313" key="8">
    <source>
        <dbReference type="Proteomes" id="UP000027920"/>
    </source>
</evidence>
<keyword evidence="2 6" id="KW-0812">Transmembrane</keyword>
<keyword evidence="3 6" id="KW-1133">Transmembrane helix</keyword>
<evidence type="ECO:0000256" key="3">
    <source>
        <dbReference type="ARBA" id="ARBA00022989"/>
    </source>
</evidence>
<dbReference type="Gene3D" id="1.20.1250.20">
    <property type="entry name" value="MFS general substrate transporter like domains"/>
    <property type="match status" value="1"/>
</dbReference>
<comment type="subcellular location">
    <subcellularLocation>
        <location evidence="1">Membrane</location>
        <topology evidence="1">Multi-pass membrane protein</topology>
    </subcellularLocation>
</comment>
<dbReference type="VEuPathDB" id="FungiDB:A1O9_01606"/>
<evidence type="ECO:0000256" key="2">
    <source>
        <dbReference type="ARBA" id="ARBA00022692"/>
    </source>
</evidence>
<dbReference type="InterPro" id="IPR036259">
    <property type="entry name" value="MFS_trans_sf"/>
</dbReference>
<dbReference type="SUPFAM" id="SSF103473">
    <property type="entry name" value="MFS general substrate transporter"/>
    <property type="match status" value="1"/>
</dbReference>
<evidence type="ECO:0000256" key="6">
    <source>
        <dbReference type="SAM" id="Phobius"/>
    </source>
</evidence>
<dbReference type="PANTHER" id="PTHR23502">
    <property type="entry name" value="MAJOR FACILITATOR SUPERFAMILY"/>
    <property type="match status" value="1"/>
</dbReference>
<dbReference type="HOGENOM" id="CLU_587966_0_0_1"/>
<evidence type="ECO:0000256" key="1">
    <source>
        <dbReference type="ARBA" id="ARBA00004141"/>
    </source>
</evidence>
<dbReference type="GO" id="GO:0022857">
    <property type="term" value="F:transmembrane transporter activity"/>
    <property type="evidence" value="ECO:0007669"/>
    <property type="project" value="InterPro"/>
</dbReference>
<protein>
    <recommendedName>
        <fullName evidence="9">Major facilitator superfamily (MFS) profile domain-containing protein</fullName>
    </recommendedName>
</protein>
<feature type="region of interest" description="Disordered" evidence="5">
    <location>
        <begin position="10"/>
        <end position="46"/>
    </location>
</feature>
<dbReference type="RefSeq" id="XP_013266218.1">
    <property type="nucleotide sequence ID" value="XM_013410764.1"/>
</dbReference>
<feature type="transmembrane region" description="Helical" evidence="6">
    <location>
        <begin position="135"/>
        <end position="157"/>
    </location>
</feature>
<gene>
    <name evidence="7" type="ORF">A1O9_01606</name>
</gene>
<feature type="transmembrane region" description="Helical" evidence="6">
    <location>
        <begin position="299"/>
        <end position="319"/>
    </location>
</feature>
<evidence type="ECO:0000256" key="5">
    <source>
        <dbReference type="SAM" id="MobiDB-lite"/>
    </source>
</evidence>
<feature type="transmembrane region" description="Helical" evidence="6">
    <location>
        <begin position="169"/>
        <end position="187"/>
    </location>
</feature>
<accession>A0A072PW76</accession>
<reference evidence="7 8" key="1">
    <citation type="submission" date="2013-03" db="EMBL/GenBank/DDBJ databases">
        <title>The Genome Sequence of Exophiala aquamarina CBS 119918.</title>
        <authorList>
            <consortium name="The Broad Institute Genomics Platform"/>
            <person name="Cuomo C."/>
            <person name="de Hoog S."/>
            <person name="Gorbushina A."/>
            <person name="Walker B."/>
            <person name="Young S.K."/>
            <person name="Zeng Q."/>
            <person name="Gargeya S."/>
            <person name="Fitzgerald M."/>
            <person name="Haas B."/>
            <person name="Abouelleil A."/>
            <person name="Allen A.W."/>
            <person name="Alvarado L."/>
            <person name="Arachchi H.M."/>
            <person name="Berlin A.M."/>
            <person name="Chapman S.B."/>
            <person name="Gainer-Dewar J."/>
            <person name="Goldberg J."/>
            <person name="Griggs A."/>
            <person name="Gujja S."/>
            <person name="Hansen M."/>
            <person name="Howarth C."/>
            <person name="Imamovic A."/>
            <person name="Ireland A."/>
            <person name="Larimer J."/>
            <person name="McCowan C."/>
            <person name="Murphy C."/>
            <person name="Pearson M."/>
            <person name="Poon T.W."/>
            <person name="Priest M."/>
            <person name="Roberts A."/>
            <person name="Saif S."/>
            <person name="Shea T."/>
            <person name="Sisk P."/>
            <person name="Sykes S."/>
            <person name="Wortman J."/>
            <person name="Nusbaum C."/>
            <person name="Birren B."/>
        </authorList>
    </citation>
    <scope>NUCLEOTIDE SEQUENCE [LARGE SCALE GENOMIC DNA]</scope>
    <source>
        <strain evidence="7 8">CBS 119918</strain>
    </source>
</reference>
<feature type="transmembrane region" description="Helical" evidence="6">
    <location>
        <begin position="105"/>
        <end position="123"/>
    </location>
</feature>
<sequence length="465" mass="50874">MFLANSAELAKVEERPDTRTGLYQHNNSRFGTGPDSGSRDGPFDDSIPCESRPCRCSVGVPAPTGGMYRVRFILHHESSRVKVKLTSVRPVVSALARKYGKRPQFVFAGVMGIIGTAVCISANTDYDKLMAGRLLQGFGTTAFESLSVAVIGDLYFVHERPLRTGAITLTLTCIASLVSIIGGPITANLGWRYLFIIHLPFVVVGAIGIFFFLPETQFIRTSTASTTQQPQIGRSSALPDERSMGVKLAQTEKIENINNADTKIEPVESDTGSSSPTMRKKTYMQELALFSGKYTDESIVKLLFTPLAVLLNPAVIWVGPRSLEYPPDQFEAYELMLADPPRCWTCSAYIIAQIWSGPPYHLTPAGNGYFFVGGLLGGIIGGLPGAYIVDVITKALIRRNQGTYEPEFRIPAQIVSVMLYALGWFLWMWDVEHPTPKGYFLGAFCHGCICAGITVATVSANLYIL</sequence>
<comment type="caution">
    <text evidence="7">The sequence shown here is derived from an EMBL/GenBank/DDBJ whole genome shotgun (WGS) entry which is preliminary data.</text>
</comment>
<dbReference type="Proteomes" id="UP000027920">
    <property type="component" value="Unassembled WGS sequence"/>
</dbReference>
<feature type="compositionally biased region" description="Polar residues" evidence="5">
    <location>
        <begin position="21"/>
        <end position="30"/>
    </location>
</feature>
<feature type="transmembrane region" description="Helical" evidence="6">
    <location>
        <begin position="410"/>
        <end position="427"/>
    </location>
</feature>
<evidence type="ECO:0000256" key="4">
    <source>
        <dbReference type="ARBA" id="ARBA00023136"/>
    </source>
</evidence>
<keyword evidence="8" id="KW-1185">Reference proteome</keyword>
<evidence type="ECO:0000313" key="7">
    <source>
        <dbReference type="EMBL" id="KEF63628.1"/>
    </source>
</evidence>
<dbReference type="OrthoDB" id="2585655at2759"/>
<dbReference type="PANTHER" id="PTHR23502:SF29">
    <property type="entry name" value="TRANSPORTER, PUTATIVE (AFU_ORTHOLOGUE AFUA_6G06680)-RELATED"/>
    <property type="match status" value="1"/>
</dbReference>
<feature type="transmembrane region" description="Helical" evidence="6">
    <location>
        <begin position="439"/>
        <end position="464"/>
    </location>
</feature>
<evidence type="ECO:0008006" key="9">
    <source>
        <dbReference type="Google" id="ProtNLM"/>
    </source>
</evidence>
<name>A0A072PW76_9EURO</name>
<dbReference type="EMBL" id="AMGV01000001">
    <property type="protein sequence ID" value="KEF63628.1"/>
    <property type="molecule type" value="Genomic_DNA"/>
</dbReference>
<dbReference type="GO" id="GO:0005886">
    <property type="term" value="C:plasma membrane"/>
    <property type="evidence" value="ECO:0007669"/>
    <property type="project" value="TreeGrafter"/>
</dbReference>
<dbReference type="InterPro" id="IPR011701">
    <property type="entry name" value="MFS"/>
</dbReference>
<feature type="transmembrane region" description="Helical" evidence="6">
    <location>
        <begin position="193"/>
        <end position="213"/>
    </location>
</feature>
<dbReference type="Pfam" id="PF07690">
    <property type="entry name" value="MFS_1"/>
    <property type="match status" value="1"/>
</dbReference>
<organism evidence="7 8">
    <name type="scientific">Exophiala aquamarina CBS 119918</name>
    <dbReference type="NCBI Taxonomy" id="1182545"/>
    <lineage>
        <taxon>Eukaryota</taxon>
        <taxon>Fungi</taxon>
        <taxon>Dikarya</taxon>
        <taxon>Ascomycota</taxon>
        <taxon>Pezizomycotina</taxon>
        <taxon>Eurotiomycetes</taxon>
        <taxon>Chaetothyriomycetidae</taxon>
        <taxon>Chaetothyriales</taxon>
        <taxon>Herpotrichiellaceae</taxon>
        <taxon>Exophiala</taxon>
    </lineage>
</organism>
<dbReference type="AlphaFoldDB" id="A0A072PW76"/>
<feature type="transmembrane region" description="Helical" evidence="6">
    <location>
        <begin position="368"/>
        <end position="389"/>
    </location>
</feature>